<dbReference type="SUPFAM" id="SSF57414">
    <property type="entry name" value="Hairpin loop containing domain-like"/>
    <property type="match status" value="1"/>
</dbReference>
<evidence type="ECO:0000259" key="1">
    <source>
        <dbReference type="PROSITE" id="PS50041"/>
    </source>
</evidence>
<organism evidence="2 3">
    <name type="scientific">Mytilus edulis</name>
    <name type="common">Blue mussel</name>
    <dbReference type="NCBI Taxonomy" id="6550"/>
    <lineage>
        <taxon>Eukaryota</taxon>
        <taxon>Metazoa</taxon>
        <taxon>Spiralia</taxon>
        <taxon>Lophotrochozoa</taxon>
        <taxon>Mollusca</taxon>
        <taxon>Bivalvia</taxon>
        <taxon>Autobranchia</taxon>
        <taxon>Pteriomorphia</taxon>
        <taxon>Mytilida</taxon>
        <taxon>Mytiloidea</taxon>
        <taxon>Mytilidae</taxon>
        <taxon>Mytilinae</taxon>
        <taxon>Mytilus</taxon>
    </lineage>
</organism>
<dbReference type="InterPro" id="IPR001304">
    <property type="entry name" value="C-type_lectin-like"/>
</dbReference>
<dbReference type="InterPro" id="IPR016187">
    <property type="entry name" value="CTDL_fold"/>
</dbReference>
<feature type="domain" description="C-type lectin" evidence="1">
    <location>
        <begin position="106"/>
        <end position="229"/>
    </location>
</feature>
<dbReference type="InterPro" id="IPR016186">
    <property type="entry name" value="C-type_lectin-like/link_sf"/>
</dbReference>
<name>A0A8S3RIK2_MYTED</name>
<dbReference type="PROSITE" id="PS50041">
    <property type="entry name" value="C_TYPE_LECTIN_2"/>
    <property type="match status" value="1"/>
</dbReference>
<gene>
    <name evidence="2" type="ORF">MEDL_21040</name>
</gene>
<evidence type="ECO:0000313" key="2">
    <source>
        <dbReference type="EMBL" id="CAG2206749.1"/>
    </source>
</evidence>
<evidence type="ECO:0000313" key="3">
    <source>
        <dbReference type="Proteomes" id="UP000683360"/>
    </source>
</evidence>
<dbReference type="Proteomes" id="UP000683360">
    <property type="component" value="Unassembled WGS sequence"/>
</dbReference>
<dbReference type="SMART" id="SM00034">
    <property type="entry name" value="CLECT"/>
    <property type="match status" value="1"/>
</dbReference>
<dbReference type="Gene3D" id="3.10.100.10">
    <property type="entry name" value="Mannose-Binding Protein A, subunit A"/>
    <property type="match status" value="1"/>
</dbReference>
<dbReference type="SUPFAM" id="SSF56436">
    <property type="entry name" value="C-type lectin-like"/>
    <property type="match status" value="1"/>
</dbReference>
<dbReference type="Pfam" id="PF00059">
    <property type="entry name" value="Lectin_C"/>
    <property type="match status" value="1"/>
</dbReference>
<reference evidence="2" key="1">
    <citation type="submission" date="2021-03" db="EMBL/GenBank/DDBJ databases">
        <authorList>
            <person name="Bekaert M."/>
        </authorList>
    </citation>
    <scope>NUCLEOTIDE SEQUENCE</scope>
</reference>
<keyword evidence="3" id="KW-1185">Reference proteome</keyword>
<protein>
    <recommendedName>
        <fullName evidence="1">C-type lectin domain-containing protein</fullName>
    </recommendedName>
</protein>
<dbReference type="PANTHER" id="PTHR22803">
    <property type="entry name" value="MANNOSE, PHOSPHOLIPASE, LECTIN RECEPTOR RELATED"/>
    <property type="match status" value="1"/>
</dbReference>
<sequence length="230" mass="26821">MEKKTVMCVLCIIYTTNTILNSFELRQQSYEIEINTKFVPLPTTKIVETSFGACASSCLSNGVCCAASYHISSKECYLVGTDYCYNKTEIKSDWKILRIKLLQKEYFEMKKTWNEAKEFCETWGGRLATVSSISENEYMIRRLGDATSIWLGGTDLKSEGTWVWNNYSQEETEKLIQPTFWGPNQPNNYYQDQHCLAFFKFYNDGSVWTLDGYAWDDEQCHLQFQFMCEK</sequence>
<dbReference type="AlphaFoldDB" id="A0A8S3RIK2"/>
<dbReference type="OrthoDB" id="6097711at2759"/>
<dbReference type="CDD" id="cd00037">
    <property type="entry name" value="CLECT"/>
    <property type="match status" value="1"/>
</dbReference>
<accession>A0A8S3RIK2</accession>
<comment type="caution">
    <text evidence="2">The sequence shown here is derived from an EMBL/GenBank/DDBJ whole genome shotgun (WGS) entry which is preliminary data.</text>
</comment>
<dbReference type="EMBL" id="CAJPWZ010001060">
    <property type="protein sequence ID" value="CAG2206749.1"/>
    <property type="molecule type" value="Genomic_DNA"/>
</dbReference>
<dbReference type="InterPro" id="IPR050111">
    <property type="entry name" value="C-type_lectin/snaclec_domain"/>
</dbReference>
<proteinExistence type="predicted"/>